<accession>A0A3B5M0P7</accession>
<organism evidence="2 3">
    <name type="scientific">Xiphophorus couchianus</name>
    <name type="common">Monterrey platyfish</name>
    <dbReference type="NCBI Taxonomy" id="32473"/>
    <lineage>
        <taxon>Eukaryota</taxon>
        <taxon>Metazoa</taxon>
        <taxon>Chordata</taxon>
        <taxon>Craniata</taxon>
        <taxon>Vertebrata</taxon>
        <taxon>Euteleostomi</taxon>
        <taxon>Actinopterygii</taxon>
        <taxon>Neopterygii</taxon>
        <taxon>Teleostei</taxon>
        <taxon>Neoteleostei</taxon>
        <taxon>Acanthomorphata</taxon>
        <taxon>Ovalentaria</taxon>
        <taxon>Atherinomorphae</taxon>
        <taxon>Cyprinodontiformes</taxon>
        <taxon>Poeciliidae</taxon>
        <taxon>Poeciliinae</taxon>
        <taxon>Xiphophorus</taxon>
    </lineage>
</organism>
<proteinExistence type="predicted"/>
<keyword evidence="3" id="KW-1185">Reference proteome</keyword>
<feature type="region of interest" description="Disordered" evidence="1">
    <location>
        <begin position="1"/>
        <end position="103"/>
    </location>
</feature>
<evidence type="ECO:0000313" key="3">
    <source>
        <dbReference type="Proteomes" id="UP000261380"/>
    </source>
</evidence>
<reference evidence="2" key="1">
    <citation type="submission" date="2025-08" db="UniProtKB">
        <authorList>
            <consortium name="Ensembl"/>
        </authorList>
    </citation>
    <scope>IDENTIFICATION</scope>
</reference>
<dbReference type="GeneTree" id="ENSGT00940000174814"/>
<protein>
    <submittedName>
        <fullName evidence="2">Uncharacterized protein</fullName>
    </submittedName>
</protein>
<dbReference type="Proteomes" id="UP000261380">
    <property type="component" value="Unplaced"/>
</dbReference>
<name>A0A3B5M0P7_9TELE</name>
<evidence type="ECO:0000256" key="1">
    <source>
        <dbReference type="SAM" id="MobiDB-lite"/>
    </source>
</evidence>
<dbReference type="STRING" id="32473.ENSXCOP00000016977"/>
<dbReference type="AlphaFoldDB" id="A0A3B5M0P7"/>
<dbReference type="Ensembl" id="ENSXCOT00000017196.1">
    <property type="protein sequence ID" value="ENSXCOP00000016977.1"/>
    <property type="gene ID" value="ENSXCOG00000012800.1"/>
</dbReference>
<reference evidence="2" key="2">
    <citation type="submission" date="2025-09" db="UniProtKB">
        <authorList>
            <consortium name="Ensembl"/>
        </authorList>
    </citation>
    <scope>IDENTIFICATION</scope>
</reference>
<evidence type="ECO:0000313" key="2">
    <source>
        <dbReference type="Ensembl" id="ENSXCOP00000016977.1"/>
    </source>
</evidence>
<sequence length="103" mass="11072">MPSSLPPLPLYEQPPISPFTSPETSTPPPLPRSPSTALNGEHKSGRSPVSPGFPQTQPLRFTAEGGGPGKLRPVRAAPPPPKQQPRRPHEKSDKTEEVEITLV</sequence>